<dbReference type="EMBL" id="JAKGSG010000040">
    <property type="protein sequence ID" value="MCF4122183.1"/>
    <property type="molecule type" value="Genomic_DNA"/>
</dbReference>
<dbReference type="AlphaFoldDB" id="A0AA41QFI8"/>
<proteinExistence type="predicted"/>
<gene>
    <name evidence="1" type="ORF">L1785_14475</name>
</gene>
<dbReference type="Proteomes" id="UP001165405">
    <property type="component" value="Unassembled WGS sequence"/>
</dbReference>
<evidence type="ECO:0000313" key="2">
    <source>
        <dbReference type="Proteomes" id="UP001165405"/>
    </source>
</evidence>
<organism evidence="1 2">
    <name type="scientific">Antribacter soli</name>
    <dbReference type="NCBI Taxonomy" id="2910976"/>
    <lineage>
        <taxon>Bacteria</taxon>
        <taxon>Bacillati</taxon>
        <taxon>Actinomycetota</taxon>
        <taxon>Actinomycetes</taxon>
        <taxon>Micrococcales</taxon>
        <taxon>Promicromonosporaceae</taxon>
        <taxon>Antribacter</taxon>
    </lineage>
</organism>
<keyword evidence="2" id="KW-1185">Reference proteome</keyword>
<sequence>MTTRPTHCTGCGYPVHSAGTRADDRPAESRLYRGKGLCTTCAPARATSGRFGRFQLRPSHMTTSPNA</sequence>
<protein>
    <submittedName>
        <fullName evidence="1">Uncharacterized protein</fullName>
    </submittedName>
</protein>
<name>A0AA41QFI8_9MICO</name>
<accession>A0AA41QFI8</accession>
<evidence type="ECO:0000313" key="1">
    <source>
        <dbReference type="EMBL" id="MCF4122183.1"/>
    </source>
</evidence>
<reference evidence="1" key="1">
    <citation type="submission" date="2022-01" db="EMBL/GenBank/DDBJ databases">
        <title>Antribacter sp. nov., isolated from Guizhou of China.</title>
        <authorList>
            <person name="Chengliang C."/>
            <person name="Ya Z."/>
        </authorList>
    </citation>
    <scope>NUCLEOTIDE SEQUENCE</scope>
    <source>
        <strain evidence="1">KLBMP 9083</strain>
    </source>
</reference>
<dbReference type="RefSeq" id="WP_236089979.1">
    <property type="nucleotide sequence ID" value="NZ_JAKGSG010000040.1"/>
</dbReference>
<comment type="caution">
    <text evidence="1">The sequence shown here is derived from an EMBL/GenBank/DDBJ whole genome shotgun (WGS) entry which is preliminary data.</text>
</comment>